<comment type="caution">
    <text evidence="2">The sequence shown here is derived from an EMBL/GenBank/DDBJ whole genome shotgun (WGS) entry which is preliminary data.</text>
</comment>
<sequence length="285" mass="33283">MQVAYGQGDIDITNTWFYEDDKLQAIFQSSPFLDTSALVYLNPLHNYAYRFTDFSNDEFSEFKSTIETINSDSKTNGFAIGSYKNGNVEHFEFVNGNLKRKNLSLPQDYLNNINAKFNEARKALSMIEIAQKKAQNIESRYKSKICAGKTKVSFMDNEKYMAICNDDKLQAEIYKLAQDKLALIEKQKVAKREQIYREKMIALQQQHLQQQQNQQAWDSLNRSLQQTSNSIRQSTDAYTRQINNTANSINQQTQRMQQQRQHEAEMHELRRLNNNLQQLNNKLGY</sequence>
<evidence type="ECO:0000313" key="3">
    <source>
        <dbReference type="Proteomes" id="UP000029870"/>
    </source>
</evidence>
<protein>
    <submittedName>
        <fullName evidence="2">Uncharacterized protein</fullName>
    </submittedName>
</protein>
<organism evidence="2 3">
    <name type="scientific">Helicobacter bilis</name>
    <dbReference type="NCBI Taxonomy" id="37372"/>
    <lineage>
        <taxon>Bacteria</taxon>
        <taxon>Pseudomonadati</taxon>
        <taxon>Campylobacterota</taxon>
        <taxon>Epsilonproteobacteria</taxon>
        <taxon>Campylobacterales</taxon>
        <taxon>Helicobacteraceae</taxon>
        <taxon>Helicobacter</taxon>
    </lineage>
</organism>
<proteinExistence type="predicted"/>
<dbReference type="AlphaFoldDB" id="A0A6D2CBJ7"/>
<evidence type="ECO:0000313" key="2">
    <source>
        <dbReference type="EMBL" id="TLE04968.1"/>
    </source>
</evidence>
<feature type="coiled-coil region" evidence="1">
    <location>
        <begin position="255"/>
        <end position="282"/>
    </location>
</feature>
<gene>
    <name evidence="2" type="ORF">LS77_004810</name>
</gene>
<reference evidence="2 3" key="1">
    <citation type="journal article" date="2014" name="Genome Announc.">
        <title>Draft genome sequences of eight enterohepatic helicobacter species isolated from both laboratory and wild rodents.</title>
        <authorList>
            <person name="Sheh A."/>
            <person name="Shen Z."/>
            <person name="Fox J.G."/>
        </authorList>
    </citation>
    <scope>NUCLEOTIDE SEQUENCE [LARGE SCALE GENOMIC DNA]</scope>
    <source>
        <strain evidence="2 3">Missouri</strain>
    </source>
</reference>
<dbReference type="EMBL" id="JRPH02000011">
    <property type="protein sequence ID" value="TLE04968.1"/>
    <property type="molecule type" value="Genomic_DNA"/>
</dbReference>
<dbReference type="GeneID" id="60655882"/>
<dbReference type="Proteomes" id="UP000029870">
    <property type="component" value="Unassembled WGS sequence"/>
</dbReference>
<name>A0A6D2CBJ7_9HELI</name>
<accession>A0A6D2CBJ7</accession>
<keyword evidence="1" id="KW-0175">Coiled coil</keyword>
<dbReference type="RefSeq" id="WP_004084512.1">
    <property type="nucleotide sequence ID" value="NZ_JAERIZ010000005.1"/>
</dbReference>
<evidence type="ECO:0000256" key="1">
    <source>
        <dbReference type="SAM" id="Coils"/>
    </source>
</evidence>